<dbReference type="OrthoDB" id="2449131at2"/>
<gene>
    <name evidence="2" type="ORF">A6K76_12530</name>
</gene>
<evidence type="ECO:0000313" key="2">
    <source>
        <dbReference type="EMBL" id="OCS89473.1"/>
    </source>
</evidence>
<accession>A0A1C0YQN7</accession>
<reference evidence="2 3" key="1">
    <citation type="submission" date="2016-07" db="EMBL/GenBank/DDBJ databases">
        <title>Caryophanon latum genome sequencing.</title>
        <authorList>
            <person name="Verma A."/>
            <person name="Pal Y."/>
            <person name="Krishnamurthi S."/>
        </authorList>
    </citation>
    <scope>NUCLEOTIDE SEQUENCE [LARGE SCALE GENOMIC DNA]</scope>
    <source>
        <strain evidence="2 3">DSM 14151</strain>
    </source>
</reference>
<dbReference type="AlphaFoldDB" id="A0A1C0YQN7"/>
<organism evidence="2 3">
    <name type="scientific">Caryophanon latum</name>
    <dbReference type="NCBI Taxonomy" id="33977"/>
    <lineage>
        <taxon>Bacteria</taxon>
        <taxon>Bacillati</taxon>
        <taxon>Bacillota</taxon>
        <taxon>Bacilli</taxon>
        <taxon>Bacillales</taxon>
        <taxon>Caryophanaceae</taxon>
        <taxon>Caryophanon</taxon>
    </lineage>
</organism>
<dbReference type="Proteomes" id="UP000093482">
    <property type="component" value="Unassembled WGS sequence"/>
</dbReference>
<dbReference type="PROSITE" id="PS51257">
    <property type="entry name" value="PROKAR_LIPOPROTEIN"/>
    <property type="match status" value="1"/>
</dbReference>
<sequence length="236" mass="26643">MNKRLYAMAMSVMLLAGCGGLAASPEEVRVQQQVSEADLIAVQQAVDTFKAETSVLPIKTTEHDTNVYIKYLLDFQKIVPKHVASIPDNAYERGGIYQYVLYNVEKDPTVKLVDLHAAERIREINLRVLVQKYPAFDEKVAPYIYTLDYEKMGLDELTVPSPYSTTHLPIVVTTTGEPIVDYRIDFQRFIDEGIIEAAPGDDLQQLVAQQMNVLPAYSVPYTVDENENVIFMYDGQ</sequence>
<dbReference type="EMBL" id="MATO01000043">
    <property type="protein sequence ID" value="OCS89473.1"/>
    <property type="molecule type" value="Genomic_DNA"/>
</dbReference>
<keyword evidence="3" id="KW-1185">Reference proteome</keyword>
<proteinExistence type="predicted"/>
<protein>
    <recommendedName>
        <fullName evidence="4">ABC transporter periplasmic binding protein yphF</fullName>
    </recommendedName>
</protein>
<feature type="signal peptide" evidence="1">
    <location>
        <begin position="1"/>
        <end position="22"/>
    </location>
</feature>
<dbReference type="RefSeq" id="WP_066465153.1">
    <property type="nucleotide sequence ID" value="NZ_MATO01000043.1"/>
</dbReference>
<name>A0A1C0YQN7_9BACL</name>
<keyword evidence="1" id="KW-0732">Signal</keyword>
<evidence type="ECO:0008006" key="4">
    <source>
        <dbReference type="Google" id="ProtNLM"/>
    </source>
</evidence>
<feature type="chain" id="PRO_5008649229" description="ABC transporter periplasmic binding protein yphF" evidence="1">
    <location>
        <begin position="23"/>
        <end position="236"/>
    </location>
</feature>
<comment type="caution">
    <text evidence="2">The sequence shown here is derived from an EMBL/GenBank/DDBJ whole genome shotgun (WGS) entry which is preliminary data.</text>
</comment>
<evidence type="ECO:0000313" key="3">
    <source>
        <dbReference type="Proteomes" id="UP000093482"/>
    </source>
</evidence>
<evidence type="ECO:0000256" key="1">
    <source>
        <dbReference type="SAM" id="SignalP"/>
    </source>
</evidence>